<feature type="domain" description="Sialate O-acetylesterase" evidence="3">
    <location>
        <begin position="419"/>
        <end position="647"/>
    </location>
</feature>
<evidence type="ECO:0000259" key="3">
    <source>
        <dbReference type="Pfam" id="PF03629"/>
    </source>
</evidence>
<organism evidence="4 5">
    <name type="scientific">Populus tomentosa</name>
    <name type="common">Chinese white poplar</name>
    <dbReference type="NCBI Taxonomy" id="118781"/>
    <lineage>
        <taxon>Eukaryota</taxon>
        <taxon>Viridiplantae</taxon>
        <taxon>Streptophyta</taxon>
        <taxon>Embryophyta</taxon>
        <taxon>Tracheophyta</taxon>
        <taxon>Spermatophyta</taxon>
        <taxon>Magnoliopsida</taxon>
        <taxon>eudicotyledons</taxon>
        <taxon>Gunneridae</taxon>
        <taxon>Pentapetalae</taxon>
        <taxon>rosids</taxon>
        <taxon>fabids</taxon>
        <taxon>Malpighiales</taxon>
        <taxon>Salicaceae</taxon>
        <taxon>Saliceae</taxon>
        <taxon>Populus</taxon>
    </lineage>
</organism>
<dbReference type="InterPro" id="IPR052940">
    <property type="entry name" value="Carb_Esterase_6"/>
</dbReference>
<protein>
    <recommendedName>
        <fullName evidence="3">Sialate O-acetylesterase domain-containing protein</fullName>
    </recommendedName>
</protein>
<feature type="chain" id="PRO_5036495706" description="Sialate O-acetylesterase domain-containing protein" evidence="2">
    <location>
        <begin position="17"/>
        <end position="654"/>
    </location>
</feature>
<dbReference type="OrthoDB" id="42638at2759"/>
<gene>
    <name evidence="4" type="ORF">POTOM_046099</name>
</gene>
<comment type="caution">
    <text evidence="4">The sequence shown here is derived from an EMBL/GenBank/DDBJ whole genome shotgun (WGS) entry which is preliminary data.</text>
</comment>
<dbReference type="PANTHER" id="PTHR31988:SF13">
    <property type="entry name" value="CARBOHYDRATE ESTERASE PLANT-LIKE PROTEIN"/>
    <property type="match status" value="1"/>
</dbReference>
<feature type="domain" description="Sialate O-acetylesterase" evidence="3">
    <location>
        <begin position="155"/>
        <end position="223"/>
    </location>
</feature>
<feature type="signal peptide" evidence="2">
    <location>
        <begin position="1"/>
        <end position="16"/>
    </location>
</feature>
<dbReference type="EMBL" id="JAAWWB010000027">
    <property type="protein sequence ID" value="KAG6749057.1"/>
    <property type="molecule type" value="Genomic_DNA"/>
</dbReference>
<evidence type="ECO:0000256" key="2">
    <source>
        <dbReference type="SAM" id="SignalP"/>
    </source>
</evidence>
<accession>A0A8X7YHH5</accession>
<dbReference type="Pfam" id="PF03629">
    <property type="entry name" value="SASA"/>
    <property type="match status" value="4"/>
</dbReference>
<sequence>MFKLFMLLLMFHSSLAANVSQDIFILAGQSNMAGRGGVEHGKWDGKVPPECRPNPSTLRLSAKLTWEEAHEPLHADIDVGKTCGIGPGMAFVDGLRANDSRIGVVGLVPCAVGGIGVDRTRQHFDSVLNSHGKRHTSHSTQTSMWERHVGLARAWHLPNPSTLRLSAKLTWEEAHEPLHADIDVGKTCGIGPGMAFVDGLRANDSRIGVVGLVPCAVGGIGVDRTRQHFDSVLNSHGKRHTSHSTQTSMWERHVGLARAWHLLMDSELMTRELVWWVWSLVLLVGTKSVSGLEGESDTVTKEDVDAYKGNMETLITNLRTDLNIPSLPVIQVALASGEGPYVEIVRNAQLGINLPNVLCVDAEGLPLEPDRVHLTTPAQVQLGQALTDAFLQSLPGPIHIANNSCRRFSNPILAANVFQDIFILAGQSNMAGRGGVEHGKWDGNVPPECRPNPSTLRLSAKLTWEEAHEPLHADIDVGKTCGVGPGMAFVDGLRANGSRIGVVGLVPCAVGGTKIRKWARGTQLYSQLVSRAGASVKDGGTIRAILWYQGESDTVKKEDADAYKGNMETLITNLRTDLNIPSLPVIQVALASGEGKFIETVRSSQLAINLPNVKCIDAKGLALQRDNLHLTTMSQVQVGLKLAGAFMDSFGNMP</sequence>
<dbReference type="Proteomes" id="UP000886885">
    <property type="component" value="Chromosome 14A"/>
</dbReference>
<evidence type="ECO:0000256" key="1">
    <source>
        <dbReference type="ARBA" id="ARBA00022801"/>
    </source>
</evidence>
<evidence type="ECO:0000313" key="4">
    <source>
        <dbReference type="EMBL" id="KAG6749057.1"/>
    </source>
</evidence>
<keyword evidence="1" id="KW-0378">Hydrolase</keyword>
<keyword evidence="2" id="KW-0732">Signal</keyword>
<evidence type="ECO:0000313" key="5">
    <source>
        <dbReference type="Proteomes" id="UP000886885"/>
    </source>
</evidence>
<dbReference type="GO" id="GO:0016787">
    <property type="term" value="F:hydrolase activity"/>
    <property type="evidence" value="ECO:0007669"/>
    <property type="project" value="UniProtKB-KW"/>
</dbReference>
<feature type="domain" description="Sialate O-acetylesterase" evidence="3">
    <location>
        <begin position="21"/>
        <end position="118"/>
    </location>
</feature>
<dbReference type="InterPro" id="IPR005181">
    <property type="entry name" value="SASA"/>
</dbReference>
<keyword evidence="5" id="KW-1185">Reference proteome</keyword>
<feature type="domain" description="Sialate O-acetylesterase" evidence="3">
    <location>
        <begin position="294"/>
        <end position="392"/>
    </location>
</feature>
<name>A0A8X7YHH5_POPTO</name>
<proteinExistence type="predicted"/>
<reference evidence="4" key="1">
    <citation type="journal article" date="2020" name="bioRxiv">
        <title>Hybrid origin of Populus tomentosa Carr. identified through genome sequencing and phylogenomic analysis.</title>
        <authorList>
            <person name="An X."/>
            <person name="Gao K."/>
            <person name="Chen Z."/>
            <person name="Li J."/>
            <person name="Yang X."/>
            <person name="Yang X."/>
            <person name="Zhou J."/>
            <person name="Guo T."/>
            <person name="Zhao T."/>
            <person name="Huang S."/>
            <person name="Miao D."/>
            <person name="Khan W.U."/>
            <person name="Rao P."/>
            <person name="Ye M."/>
            <person name="Lei B."/>
            <person name="Liao W."/>
            <person name="Wang J."/>
            <person name="Ji L."/>
            <person name="Li Y."/>
            <person name="Guo B."/>
            <person name="Mustafa N.S."/>
            <person name="Li S."/>
            <person name="Yun Q."/>
            <person name="Keller S.R."/>
            <person name="Mao J."/>
            <person name="Zhang R."/>
            <person name="Strauss S.H."/>
        </authorList>
    </citation>
    <scope>NUCLEOTIDE SEQUENCE</scope>
    <source>
        <strain evidence="4">GM15</strain>
        <tissue evidence="4">Leaf</tissue>
    </source>
</reference>
<dbReference type="AlphaFoldDB" id="A0A8X7YHH5"/>
<dbReference type="PANTHER" id="PTHR31988">
    <property type="entry name" value="ESTERASE, PUTATIVE (DUF303)-RELATED"/>
    <property type="match status" value="1"/>
</dbReference>